<organism evidence="1">
    <name type="scientific">Gaeumannomyces tritici (strain R3-111a-1)</name>
    <name type="common">Wheat and barley take-all root rot fungus</name>
    <name type="synonym">Gaeumannomyces graminis var. tritici</name>
    <dbReference type="NCBI Taxonomy" id="644352"/>
    <lineage>
        <taxon>Eukaryota</taxon>
        <taxon>Fungi</taxon>
        <taxon>Dikarya</taxon>
        <taxon>Ascomycota</taxon>
        <taxon>Pezizomycotina</taxon>
        <taxon>Sordariomycetes</taxon>
        <taxon>Sordariomycetidae</taxon>
        <taxon>Magnaporthales</taxon>
        <taxon>Magnaporthaceae</taxon>
        <taxon>Gaeumannomyces</taxon>
    </lineage>
</organism>
<dbReference type="HOGENOM" id="CLU_2440990_0_0_1"/>
<sequence length="90" mass="9782">MRKGNNKGAVCTEAQMFEGVDCRLALPMAGQGGPFNLYPIDEQNVSTTRPGWRRRAYCPPLALETAAGFSSREVPGMTANVGKPIDRLQL</sequence>
<reference evidence="1" key="3">
    <citation type="submission" date="2010-09" db="EMBL/GenBank/DDBJ databases">
        <title>Annotation of Gaeumannomyces graminis var. tritici R3-111a-1.</title>
        <authorList>
            <consortium name="The Broad Institute Genome Sequencing Platform"/>
            <person name="Ma L.-J."/>
            <person name="Dead R."/>
            <person name="Young S.K."/>
            <person name="Zeng Q."/>
            <person name="Gargeya S."/>
            <person name="Fitzgerald M."/>
            <person name="Haas B."/>
            <person name="Abouelleil A."/>
            <person name="Alvarado L."/>
            <person name="Arachchi H.M."/>
            <person name="Berlin A."/>
            <person name="Brown A."/>
            <person name="Chapman S.B."/>
            <person name="Chen Z."/>
            <person name="Dunbar C."/>
            <person name="Freedman E."/>
            <person name="Gearin G."/>
            <person name="Gellesch M."/>
            <person name="Goldberg J."/>
            <person name="Griggs A."/>
            <person name="Gujja S."/>
            <person name="Heiman D."/>
            <person name="Howarth C."/>
            <person name="Larson L."/>
            <person name="Lui A."/>
            <person name="MacDonald P.J.P."/>
            <person name="Mehta T."/>
            <person name="Montmayeur A."/>
            <person name="Murphy C."/>
            <person name="Neiman D."/>
            <person name="Pearson M."/>
            <person name="Priest M."/>
            <person name="Roberts A."/>
            <person name="Saif S."/>
            <person name="Shea T."/>
            <person name="Shenoy N."/>
            <person name="Sisk P."/>
            <person name="Stolte C."/>
            <person name="Sykes S."/>
            <person name="Yandava C."/>
            <person name="Wortman J."/>
            <person name="Nusbaum C."/>
            <person name="Birren B."/>
        </authorList>
    </citation>
    <scope>NUCLEOTIDE SEQUENCE</scope>
    <source>
        <strain evidence="1">R3-111a-1</strain>
    </source>
</reference>
<dbReference type="EMBL" id="GL385403">
    <property type="protein sequence ID" value="EJT69770.1"/>
    <property type="molecule type" value="Genomic_DNA"/>
</dbReference>
<reference evidence="1" key="2">
    <citation type="submission" date="2010-07" db="EMBL/GenBank/DDBJ databases">
        <authorList>
            <consortium name="The Broad Institute Genome Sequencing Platform"/>
            <consortium name="Broad Institute Genome Sequencing Center for Infectious Disease"/>
            <person name="Ma L.-J."/>
            <person name="Dead R."/>
            <person name="Young S."/>
            <person name="Zeng Q."/>
            <person name="Koehrsen M."/>
            <person name="Alvarado L."/>
            <person name="Berlin A."/>
            <person name="Chapman S.B."/>
            <person name="Chen Z."/>
            <person name="Freedman E."/>
            <person name="Gellesch M."/>
            <person name="Goldberg J."/>
            <person name="Griggs A."/>
            <person name="Gujja S."/>
            <person name="Heilman E.R."/>
            <person name="Heiman D."/>
            <person name="Hepburn T."/>
            <person name="Howarth C."/>
            <person name="Jen D."/>
            <person name="Larson L."/>
            <person name="Mehta T."/>
            <person name="Neiman D."/>
            <person name="Pearson M."/>
            <person name="Roberts A."/>
            <person name="Saif S."/>
            <person name="Shea T."/>
            <person name="Shenoy N."/>
            <person name="Sisk P."/>
            <person name="Stolte C."/>
            <person name="Sykes S."/>
            <person name="Walk T."/>
            <person name="White J."/>
            <person name="Yandava C."/>
            <person name="Haas B."/>
            <person name="Nusbaum C."/>
            <person name="Birren B."/>
        </authorList>
    </citation>
    <scope>NUCLEOTIDE SEQUENCE</scope>
    <source>
        <strain evidence="1">R3-111a-1</strain>
    </source>
</reference>
<evidence type="ECO:0000313" key="2">
    <source>
        <dbReference type="EnsemblFungi" id="EJT69770"/>
    </source>
</evidence>
<proteinExistence type="predicted"/>
<protein>
    <submittedName>
        <fullName evidence="1 2">Uncharacterized protein</fullName>
    </submittedName>
</protein>
<name>J3PGM4_GAET3</name>
<dbReference type="VEuPathDB" id="FungiDB:GGTG_12653"/>
<dbReference type="RefSeq" id="XP_009228818.1">
    <property type="nucleotide sequence ID" value="XM_009230554.1"/>
</dbReference>
<accession>J3PGM4</accession>
<evidence type="ECO:0000313" key="1">
    <source>
        <dbReference type="EMBL" id="EJT69770.1"/>
    </source>
</evidence>
<reference evidence="2" key="5">
    <citation type="submission" date="2018-04" db="UniProtKB">
        <authorList>
            <consortium name="EnsemblFungi"/>
        </authorList>
    </citation>
    <scope>IDENTIFICATION</scope>
    <source>
        <strain evidence="2">R3-111a-1</strain>
    </source>
</reference>
<dbReference type="EnsemblFungi" id="EJT69770">
    <property type="protein sequence ID" value="EJT69770"/>
    <property type="gene ID" value="GGTG_12653"/>
</dbReference>
<gene>
    <name evidence="2" type="primary">20353111</name>
    <name evidence="1" type="ORF">GGTG_12653</name>
</gene>
<keyword evidence="3" id="KW-1185">Reference proteome</keyword>
<dbReference type="Proteomes" id="UP000006039">
    <property type="component" value="Unassembled WGS sequence"/>
</dbReference>
<dbReference type="AlphaFoldDB" id="J3PGM4"/>
<dbReference type="GeneID" id="20353111"/>
<reference evidence="3" key="1">
    <citation type="submission" date="2010-07" db="EMBL/GenBank/DDBJ databases">
        <title>The genome sequence of Gaeumannomyces graminis var. tritici strain R3-111a-1.</title>
        <authorList>
            <consortium name="The Broad Institute Genome Sequencing Platform"/>
            <person name="Ma L.-J."/>
            <person name="Dead R."/>
            <person name="Young S."/>
            <person name="Zeng Q."/>
            <person name="Koehrsen M."/>
            <person name="Alvarado L."/>
            <person name="Berlin A."/>
            <person name="Chapman S.B."/>
            <person name="Chen Z."/>
            <person name="Freedman E."/>
            <person name="Gellesch M."/>
            <person name="Goldberg J."/>
            <person name="Griggs A."/>
            <person name="Gujja S."/>
            <person name="Heilman E.R."/>
            <person name="Heiman D."/>
            <person name="Hepburn T."/>
            <person name="Howarth C."/>
            <person name="Jen D."/>
            <person name="Larson L."/>
            <person name="Mehta T."/>
            <person name="Neiman D."/>
            <person name="Pearson M."/>
            <person name="Roberts A."/>
            <person name="Saif S."/>
            <person name="Shea T."/>
            <person name="Shenoy N."/>
            <person name="Sisk P."/>
            <person name="Stolte C."/>
            <person name="Sykes S."/>
            <person name="Walk T."/>
            <person name="White J."/>
            <person name="Yandava C."/>
            <person name="Haas B."/>
            <person name="Nusbaum C."/>
            <person name="Birren B."/>
        </authorList>
    </citation>
    <scope>NUCLEOTIDE SEQUENCE [LARGE SCALE GENOMIC DNA]</scope>
    <source>
        <strain evidence="3">R3-111a-1</strain>
    </source>
</reference>
<reference evidence="2" key="4">
    <citation type="journal article" date="2015" name="G3 (Bethesda)">
        <title>Genome sequences of three phytopathogenic species of the Magnaporthaceae family of fungi.</title>
        <authorList>
            <person name="Okagaki L.H."/>
            <person name="Nunes C.C."/>
            <person name="Sailsbery J."/>
            <person name="Clay B."/>
            <person name="Brown D."/>
            <person name="John T."/>
            <person name="Oh Y."/>
            <person name="Young N."/>
            <person name="Fitzgerald M."/>
            <person name="Haas B.J."/>
            <person name="Zeng Q."/>
            <person name="Young S."/>
            <person name="Adiconis X."/>
            <person name="Fan L."/>
            <person name="Levin J.Z."/>
            <person name="Mitchell T.K."/>
            <person name="Okubara P.A."/>
            <person name="Farman M.L."/>
            <person name="Kohn L.M."/>
            <person name="Birren B."/>
            <person name="Ma L.-J."/>
            <person name="Dean R.A."/>
        </authorList>
    </citation>
    <scope>NUCLEOTIDE SEQUENCE</scope>
    <source>
        <strain evidence="2">R3-111a-1</strain>
    </source>
</reference>
<evidence type="ECO:0000313" key="3">
    <source>
        <dbReference type="Proteomes" id="UP000006039"/>
    </source>
</evidence>